<sequence length="1181" mass="128992">MVYTGALNMEQSHPPPPPPDSSATNHPLENSTPSKANGKTSSATAAPPSPAPSNQNGHAAKSTQQPQPQQRGTASEKNGTPSPQRRSSWFSNMASRFSASPSNGQGTLTNGSTQPGSDEVAPLPKISPGKNAVLPPAVRQAGDAPYTPAPPRSSQPGFLGVLRRLSSSNAPAYPNSRANHGLVERRVLNVDNNRERCRVNELSQAKLRRVSFCVDVEIAPMPRYADELPDSKMSVEKCQKRKIKEKGEGEALKNPKALTEQKEQEEVVKATGEPLPKEPEKEGTEAPSGRTDERAGDAPKEGGEPKAERGMTRKKEKKKRSEAERKAKKEQKRKEALEKGTIPMEIHLDSDSSSEVSLSSGPPSIQVKPTTNPARIYRRCCQLRETDILTKITHQLPKSTEDCPDGLVERLDLTDYFLSLRDLITLGDFLAVVPVKEVVLENCGLTDEGVRVTLAGLLAARKAQVKYRRPTTKPAGLVPQGGVVERVVLRNNKIGAEGWRHIGLFIHLCRSIKSIDLSKIPFPAPAEPVKTPLTHHHHFHLSNGSHNGGHSATAPPDVSLLFSKALGERLAGSELELVNLGATGMTAHQLGAIVDGILKAGVVRLGLSHNNLDAEGVQHVARYLRSAKCEGIDLGGNDLRSHLETIAGAIDEHNPLWAISLANCNLDPASLCKILPNFTKLSGFKFLDLSHNQDLFESEPSALCLLRRCLPKLENLKRLHLADVSMSPEQAIALAEILPEVKTLAHINLLENPSLENLAEANTEEKKEEACALYASLLAAVRVSRSLVKVDIDEPGADAGELVKALANQVVAYCMRNLQGVPDIRDAGDEQNEVPKYPDVLRHLVGFEGDNPTLEIDDIDEPAPDDDYVIGGTGVVKALTCCLKNVSDDNGRQPGEFMEELETGTITPDAPLSSARAKDMPKILLGSARKIRVRLQPALAAAKARRDQDMSNYHRLLFLDQTIEGIIKRFENEFPETREPDSPGAKLPDRTAPLRHRRTFSADSADGDAVLSDGEETGTAVRSSSRSRSNSIISHTSKALAEEEGRTLRVGHRFRRNFLRPEHYGLLTSTEEIKNDPAHTKLIASLLDELSEEDEGLWKKLQEQGAVKTFQEEREFIVKRLRDKDPQYWESFIESQEKARANVKVGSPTEASANDSKETNGKGIVVDEQAIVDETKQAAWL</sequence>
<feature type="region of interest" description="Disordered" evidence="4">
    <location>
        <begin position="1"/>
        <end position="159"/>
    </location>
</feature>
<evidence type="ECO:0000256" key="4">
    <source>
        <dbReference type="SAM" id="MobiDB-lite"/>
    </source>
</evidence>
<dbReference type="SMART" id="SM00368">
    <property type="entry name" value="LRR_RI"/>
    <property type="match status" value="4"/>
</dbReference>
<feature type="region of interest" description="Disordered" evidence="4">
    <location>
        <begin position="974"/>
        <end position="1041"/>
    </location>
</feature>
<organism evidence="5 6">
    <name type="scientific">Monosporascus cannonballus</name>
    <dbReference type="NCBI Taxonomy" id="155416"/>
    <lineage>
        <taxon>Eukaryota</taxon>
        <taxon>Fungi</taxon>
        <taxon>Dikarya</taxon>
        <taxon>Ascomycota</taxon>
        <taxon>Pezizomycotina</taxon>
        <taxon>Sordariomycetes</taxon>
        <taxon>Xylariomycetidae</taxon>
        <taxon>Xylariales</taxon>
        <taxon>Xylariales incertae sedis</taxon>
        <taxon>Monosporascus</taxon>
    </lineage>
</organism>
<feature type="region of interest" description="Disordered" evidence="4">
    <location>
        <begin position="1140"/>
        <end position="1163"/>
    </location>
</feature>
<comment type="subcellular location">
    <subcellularLocation>
        <location evidence="1">Cytoplasm</location>
        <location evidence="1">Cytoskeleton</location>
    </subcellularLocation>
</comment>
<keyword evidence="3" id="KW-0206">Cytoskeleton</keyword>
<comment type="caution">
    <text evidence="5">The sequence shown here is derived from an EMBL/GenBank/DDBJ whole genome shotgun (WGS) entry which is preliminary data.</text>
</comment>
<evidence type="ECO:0000256" key="1">
    <source>
        <dbReference type="ARBA" id="ARBA00004245"/>
    </source>
</evidence>
<dbReference type="PANTHER" id="PTHR24107">
    <property type="entry name" value="YNEIN REGULATORY COMPLEX SUBUNIT 5"/>
    <property type="match status" value="1"/>
</dbReference>
<feature type="compositionally biased region" description="Low complexity" evidence="4">
    <location>
        <begin position="1022"/>
        <end position="1034"/>
    </location>
</feature>
<protein>
    <recommendedName>
        <fullName evidence="7">Cell wall biogenesis protein Mhp1</fullName>
    </recommendedName>
</protein>
<feature type="compositionally biased region" description="Polar residues" evidence="4">
    <location>
        <begin position="54"/>
        <end position="116"/>
    </location>
</feature>
<dbReference type="PANTHER" id="PTHR24107:SF2">
    <property type="entry name" value="NLR FAMILY CARD DOMAIN CONTAINING 3"/>
    <property type="match status" value="1"/>
</dbReference>
<reference evidence="5 6" key="1">
    <citation type="submission" date="2018-06" db="EMBL/GenBank/DDBJ databases">
        <title>Complete Genomes of Monosporascus.</title>
        <authorList>
            <person name="Robinson A.J."/>
            <person name="Natvig D.O."/>
        </authorList>
    </citation>
    <scope>NUCLEOTIDE SEQUENCE [LARGE SCALE GENOMIC DNA]</scope>
    <source>
        <strain evidence="5 6">CBS 609.92</strain>
    </source>
</reference>
<feature type="compositionally biased region" description="Basic and acidic residues" evidence="4">
    <location>
        <begin position="246"/>
        <end position="268"/>
    </location>
</feature>
<dbReference type="SUPFAM" id="SSF52047">
    <property type="entry name" value="RNI-like"/>
    <property type="match status" value="1"/>
</dbReference>
<feature type="compositionally biased region" description="Polar residues" evidence="4">
    <location>
        <begin position="21"/>
        <end position="39"/>
    </location>
</feature>
<feature type="region of interest" description="Disordered" evidence="4">
    <location>
        <begin position="246"/>
        <end position="370"/>
    </location>
</feature>
<evidence type="ECO:0008006" key="7">
    <source>
        <dbReference type="Google" id="ProtNLM"/>
    </source>
</evidence>
<dbReference type="Gene3D" id="3.80.10.10">
    <property type="entry name" value="Ribonuclease Inhibitor"/>
    <property type="match status" value="1"/>
</dbReference>
<evidence type="ECO:0000256" key="3">
    <source>
        <dbReference type="ARBA" id="ARBA00023212"/>
    </source>
</evidence>
<accession>A0ABY0HHN4</accession>
<evidence type="ECO:0000313" key="5">
    <source>
        <dbReference type="EMBL" id="RYO90695.1"/>
    </source>
</evidence>
<keyword evidence="2" id="KW-0963">Cytoplasm</keyword>
<dbReference type="InterPro" id="IPR052410">
    <property type="entry name" value="DRC5"/>
</dbReference>
<evidence type="ECO:0000256" key="2">
    <source>
        <dbReference type="ARBA" id="ARBA00022490"/>
    </source>
</evidence>
<dbReference type="EMBL" id="QJNS01000052">
    <property type="protein sequence ID" value="RYO90695.1"/>
    <property type="molecule type" value="Genomic_DNA"/>
</dbReference>
<gene>
    <name evidence="5" type="ORF">DL762_002578</name>
</gene>
<evidence type="ECO:0000313" key="6">
    <source>
        <dbReference type="Proteomes" id="UP000294003"/>
    </source>
</evidence>
<feature type="compositionally biased region" description="Basic and acidic residues" evidence="4">
    <location>
        <begin position="275"/>
        <end position="338"/>
    </location>
</feature>
<dbReference type="Proteomes" id="UP000294003">
    <property type="component" value="Unassembled WGS sequence"/>
</dbReference>
<dbReference type="InterPro" id="IPR032675">
    <property type="entry name" value="LRR_dom_sf"/>
</dbReference>
<proteinExistence type="predicted"/>
<keyword evidence="6" id="KW-1185">Reference proteome</keyword>
<name>A0ABY0HHN4_9PEZI</name>
<feature type="compositionally biased region" description="Low complexity" evidence="4">
    <location>
        <begin position="351"/>
        <end position="364"/>
    </location>
</feature>